<evidence type="ECO:0000313" key="3">
    <source>
        <dbReference type="EMBL" id="RMI37385.1"/>
    </source>
</evidence>
<dbReference type="AlphaFoldDB" id="A0A3M2LMS1"/>
<feature type="region of interest" description="Disordered" evidence="1">
    <location>
        <begin position="253"/>
        <end position="273"/>
    </location>
</feature>
<feature type="chain" id="PRO_5018319500" evidence="2">
    <location>
        <begin position="23"/>
        <end position="488"/>
    </location>
</feature>
<evidence type="ECO:0000313" key="4">
    <source>
        <dbReference type="Proteomes" id="UP000282674"/>
    </source>
</evidence>
<sequence>MRNRAAVLVFAAIVLAAPPAAASRAPSPLRPGDPGPANPFTARGGTGAADGGASSSGASPHPGPGVGAVRTKLVTSGALCPTVLLDGRGYPLASCVDHTTRHSELRLLDPDSLDVLASMTLPADGRPDGSPMYLDDHDRVVLADGADHILRVAHSRSPSGAWTFRTTDDWNAGRAVGAADHIESLTPDFGGRVWFSSANGTVGTLTSGTVRTLALPKGERVANAISSARAGVAVASDHALYVMRARPDGTPAITARLPYDRGPAQKPGQLSRGTGTAPAFFGRGGDGYLTLTDNAAPRENLLVYRLDRASGHARRICRVPLFGAGRSAAENAPIAVGHSVIVANTYGFDATIGDPPSPLPGGLTRVDVRRHGTGCDVAWTNPVPSAAVPRLSLRDGHVYTVQRVMEGLTSSFALAVVDASTGRTVRVTTLGTGESYETFQLAGVSGPSGVLYQPTVSGILRLSPWRRAERSLLADAPPDVTGQGPGIG</sequence>
<feature type="compositionally biased region" description="Low complexity" evidence="1">
    <location>
        <begin position="51"/>
        <end position="60"/>
    </location>
</feature>
<reference evidence="3 4" key="1">
    <citation type="submission" date="2018-10" db="EMBL/GenBank/DDBJ databases">
        <title>Isolation from soil.</title>
        <authorList>
            <person name="Hu J."/>
        </authorList>
    </citation>
    <scope>NUCLEOTIDE SEQUENCE [LARGE SCALE GENOMIC DNA]</scope>
    <source>
        <strain evidence="3 4">NEAU-Ht49</strain>
    </source>
</reference>
<protein>
    <submittedName>
        <fullName evidence="3">Uncharacterized protein</fullName>
    </submittedName>
</protein>
<comment type="caution">
    <text evidence="3">The sequence shown here is derived from an EMBL/GenBank/DDBJ whole genome shotgun (WGS) entry which is preliminary data.</text>
</comment>
<organism evidence="3 4">
    <name type="scientific">Actinomadura harenae</name>
    <dbReference type="NCBI Taxonomy" id="2483351"/>
    <lineage>
        <taxon>Bacteria</taxon>
        <taxon>Bacillati</taxon>
        <taxon>Actinomycetota</taxon>
        <taxon>Actinomycetes</taxon>
        <taxon>Streptosporangiales</taxon>
        <taxon>Thermomonosporaceae</taxon>
        <taxon>Actinomadura</taxon>
    </lineage>
</organism>
<dbReference type="SUPFAM" id="SSF50969">
    <property type="entry name" value="YVTN repeat-like/Quinoprotein amine dehydrogenase"/>
    <property type="match status" value="1"/>
</dbReference>
<evidence type="ECO:0000256" key="2">
    <source>
        <dbReference type="SAM" id="SignalP"/>
    </source>
</evidence>
<feature type="region of interest" description="Disordered" evidence="1">
    <location>
        <begin position="22"/>
        <end position="69"/>
    </location>
</feature>
<keyword evidence="2" id="KW-0732">Signal</keyword>
<dbReference type="Proteomes" id="UP000282674">
    <property type="component" value="Unassembled WGS sequence"/>
</dbReference>
<gene>
    <name evidence="3" type="ORF">EBO15_36075</name>
</gene>
<dbReference type="RefSeq" id="WP_122198957.1">
    <property type="nucleotide sequence ID" value="NZ_JBHSKC010000004.1"/>
</dbReference>
<feature type="signal peptide" evidence="2">
    <location>
        <begin position="1"/>
        <end position="22"/>
    </location>
</feature>
<accession>A0A3M2LMS1</accession>
<evidence type="ECO:0000256" key="1">
    <source>
        <dbReference type="SAM" id="MobiDB-lite"/>
    </source>
</evidence>
<feature type="compositionally biased region" description="Pro residues" evidence="1">
    <location>
        <begin position="28"/>
        <end position="37"/>
    </location>
</feature>
<dbReference type="InterPro" id="IPR011044">
    <property type="entry name" value="Quino_amine_DH_bsu"/>
</dbReference>
<dbReference type="EMBL" id="RFFG01000108">
    <property type="protein sequence ID" value="RMI37385.1"/>
    <property type="molecule type" value="Genomic_DNA"/>
</dbReference>
<proteinExistence type="predicted"/>
<name>A0A3M2LMS1_9ACTN</name>
<keyword evidence="4" id="KW-1185">Reference proteome</keyword>
<dbReference type="OrthoDB" id="3276947at2"/>